<reference evidence="2" key="1">
    <citation type="submission" date="2022-10" db="EMBL/GenBank/DDBJ databases">
        <authorList>
            <person name="Kim H.S."/>
            <person name="Kim J.-S."/>
            <person name="Suh M.K."/>
            <person name="Eom M.K."/>
            <person name="Lee J.-S."/>
        </authorList>
    </citation>
    <scope>NUCLEOTIDE SEQUENCE</scope>
    <source>
        <strain evidence="2">LIP-5</strain>
    </source>
</reference>
<name>A0AAE3IM55_9BACT</name>
<dbReference type="InterPro" id="IPR046226">
    <property type="entry name" value="DUF6259"/>
</dbReference>
<gene>
    <name evidence="2" type="ORF">OD355_08805</name>
</gene>
<dbReference type="AlphaFoldDB" id="A0AAE3IM55"/>
<comment type="caution">
    <text evidence="2">The sequence shown here is derived from an EMBL/GenBank/DDBJ whole genome shotgun (WGS) entry which is preliminary data.</text>
</comment>
<feature type="domain" description="DUF6259" evidence="1">
    <location>
        <begin position="295"/>
        <end position="417"/>
    </location>
</feature>
<accession>A0AAE3IM55</accession>
<evidence type="ECO:0000259" key="1">
    <source>
        <dbReference type="Pfam" id="PF19773"/>
    </source>
</evidence>
<organism evidence="2 3">
    <name type="scientific">Haoranjiania flava</name>
    <dbReference type="NCBI Taxonomy" id="1856322"/>
    <lineage>
        <taxon>Bacteria</taxon>
        <taxon>Pseudomonadati</taxon>
        <taxon>Bacteroidota</taxon>
        <taxon>Chitinophagia</taxon>
        <taxon>Chitinophagales</taxon>
        <taxon>Chitinophagaceae</taxon>
        <taxon>Haoranjiania</taxon>
    </lineage>
</organism>
<evidence type="ECO:0000313" key="3">
    <source>
        <dbReference type="Proteomes" id="UP001209317"/>
    </source>
</evidence>
<proteinExistence type="predicted"/>
<dbReference type="RefSeq" id="WP_263038098.1">
    <property type="nucleotide sequence ID" value="NZ_JAOTPL010000011.1"/>
</dbReference>
<dbReference type="Pfam" id="PF19773">
    <property type="entry name" value="DUF6259"/>
    <property type="match status" value="1"/>
</dbReference>
<keyword evidence="3" id="KW-1185">Reference proteome</keyword>
<dbReference type="EMBL" id="JAOTPL010000011">
    <property type="protein sequence ID" value="MCU7694612.1"/>
    <property type="molecule type" value="Genomic_DNA"/>
</dbReference>
<dbReference type="Proteomes" id="UP001209317">
    <property type="component" value="Unassembled WGS sequence"/>
</dbReference>
<sequence length="672" mass="78522">MTIKFALPLISTKMAIKHKFIILLILTILFNSSLKSQVWLNNKIGINDEVPLPWKPLKILQRNDDFIVKCWGRDYVFNPTVLLKQVVILGEPVLAQPIEFVINQHQLNWNYPSLQVLSKEKSKIQLLLQSKAQLANKATLTLKNYVDVYYDGLIYFKTYLSSNVALEHTIYLDVKLNKDLGKYINRYSNVANDSPLWWKADFFGNDNSAFIPYWWVGNQEKGIFWFTESPKTWYNYTDSRAIIFTKDKLSANVRSKFKLNNNTNIWNFEFGIQATPVKPYPEDWRAWFLTGSSSSNINIIWPSPQQPYALKYFGYLEAKNEKAFKKHVQNLRTHSHKVLVYNNLNFISTATPEWKMYHNSWDIGYEDLSSDVKAYGDRYASVDFTSQTYQDFIVSKSNTFLKQMDLDGYYLDYAWINNINSIKPVRKFNNRNEKIPYFPFMDMRKLYERIYKMVKTDQSKMIIAHSSARIVPTILAFADMYIDGEQFRQDVIRVKDDYLQVTNLAAFQSEYSGKAYGIPAGFLPAFSEKYYTSIGPTRKLAGLLLLHDIQPWPIYSAINEWEEIREILNSFPGYISSEFISYYHTNPLAVTNDLSVKSSMYRNNRNEFLCIITNLSNVSKEIILRTNFKFLPESILQKTNRGTSYPVGNNTIKVSINPEDYNIIYIKKMPYE</sequence>
<evidence type="ECO:0000313" key="2">
    <source>
        <dbReference type="EMBL" id="MCU7694612.1"/>
    </source>
</evidence>
<protein>
    <submittedName>
        <fullName evidence="2">DUF6259 domain-containing protein</fullName>
    </submittedName>
</protein>